<dbReference type="GO" id="GO:0004364">
    <property type="term" value="F:glutathione transferase activity"/>
    <property type="evidence" value="ECO:0007669"/>
    <property type="project" value="UniProtKB-EC"/>
</dbReference>
<gene>
    <name evidence="3" type="primary">gstA</name>
    <name evidence="3" type="ORF">GX576_14875</name>
</gene>
<dbReference type="AlphaFoldDB" id="A0A7X7R9H4"/>
<dbReference type="CDD" id="cd03057">
    <property type="entry name" value="GST_N_Beta"/>
    <property type="match status" value="1"/>
</dbReference>
<reference evidence="3 4" key="1">
    <citation type="journal article" date="2020" name="Biotechnol. Biofuels">
        <title>New insights from the biogas microbiome by comprehensive genome-resolved metagenomics of nearly 1600 species originating from multiple anaerobic digesters.</title>
        <authorList>
            <person name="Campanaro S."/>
            <person name="Treu L."/>
            <person name="Rodriguez-R L.M."/>
            <person name="Kovalovszki A."/>
            <person name="Ziels R.M."/>
            <person name="Maus I."/>
            <person name="Zhu X."/>
            <person name="Kougias P.G."/>
            <person name="Basile A."/>
            <person name="Luo G."/>
            <person name="Schluter A."/>
            <person name="Konstantinidis K.T."/>
            <person name="Angelidaki I."/>
        </authorList>
    </citation>
    <scope>NUCLEOTIDE SEQUENCE [LARGE SCALE GENOMIC DNA]</scope>
    <source>
        <strain evidence="3">AS06rmzACSIP_256</strain>
    </source>
</reference>
<dbReference type="PANTHER" id="PTHR44051:SF8">
    <property type="entry name" value="GLUTATHIONE S-TRANSFERASE GSTA"/>
    <property type="match status" value="1"/>
</dbReference>
<dbReference type="Gene3D" id="1.20.1050.10">
    <property type="match status" value="1"/>
</dbReference>
<dbReference type="InterPro" id="IPR004045">
    <property type="entry name" value="Glutathione_S-Trfase_N"/>
</dbReference>
<keyword evidence="3" id="KW-0808">Transferase</keyword>
<accession>A0A7X7R9H4</accession>
<proteinExistence type="predicted"/>
<dbReference type="Proteomes" id="UP000536534">
    <property type="component" value="Unassembled WGS sequence"/>
</dbReference>
<dbReference type="Pfam" id="PF00043">
    <property type="entry name" value="GST_C"/>
    <property type="match status" value="1"/>
</dbReference>
<dbReference type="PANTHER" id="PTHR44051">
    <property type="entry name" value="GLUTATHIONE S-TRANSFERASE-RELATED"/>
    <property type="match status" value="1"/>
</dbReference>
<dbReference type="InterPro" id="IPR036249">
    <property type="entry name" value="Thioredoxin-like_sf"/>
</dbReference>
<sequence length="202" mass="22026">MKLYYAPGACSLAPHIVAQEAGIPLELVKVDLNARKTADGADYLAINPRGYVPALQLDDGEVLTEVAVILQYLADLKPESGLVPAAGTMARYRQLEALNFAATEVHKQIGMLFDPALTPEMQAVQRRTVARRLDALNTMLEGRSFVTGEQFTAADAYLYTALNWTVFLGIDLGPWRNILAFMARVAQRPQVLAALKAEGLVP</sequence>
<evidence type="ECO:0000313" key="4">
    <source>
        <dbReference type="Proteomes" id="UP000536534"/>
    </source>
</evidence>
<dbReference type="InterPro" id="IPR040079">
    <property type="entry name" value="Glutathione_S-Trfase"/>
</dbReference>
<dbReference type="SFLD" id="SFLDS00019">
    <property type="entry name" value="Glutathione_Transferase_(cytos"/>
    <property type="match status" value="1"/>
</dbReference>
<dbReference type="SUPFAM" id="SSF47616">
    <property type="entry name" value="GST C-terminal domain-like"/>
    <property type="match status" value="1"/>
</dbReference>
<dbReference type="SUPFAM" id="SSF52833">
    <property type="entry name" value="Thioredoxin-like"/>
    <property type="match status" value="1"/>
</dbReference>
<feature type="domain" description="GST C-terminal" evidence="2">
    <location>
        <begin position="87"/>
        <end position="202"/>
    </location>
</feature>
<dbReference type="EC" id="2.5.1.18" evidence="3"/>
<dbReference type="Pfam" id="PF13409">
    <property type="entry name" value="GST_N_2"/>
    <property type="match status" value="1"/>
</dbReference>
<dbReference type="CDD" id="cd03188">
    <property type="entry name" value="GST_C_Beta"/>
    <property type="match status" value="1"/>
</dbReference>
<evidence type="ECO:0000259" key="1">
    <source>
        <dbReference type="PROSITE" id="PS50404"/>
    </source>
</evidence>
<evidence type="ECO:0000259" key="2">
    <source>
        <dbReference type="PROSITE" id="PS50405"/>
    </source>
</evidence>
<dbReference type="InterPro" id="IPR036282">
    <property type="entry name" value="Glutathione-S-Trfase_C_sf"/>
</dbReference>
<evidence type="ECO:0000313" key="3">
    <source>
        <dbReference type="EMBL" id="NLF55649.1"/>
    </source>
</evidence>
<protein>
    <submittedName>
        <fullName evidence="3">Glutathione transferase GstA</fullName>
        <ecNumber evidence="3">2.5.1.18</ecNumber>
    </submittedName>
</protein>
<dbReference type="PROSITE" id="PS50405">
    <property type="entry name" value="GST_CTER"/>
    <property type="match status" value="1"/>
</dbReference>
<dbReference type="OrthoDB" id="4378831at2"/>
<dbReference type="Gene3D" id="3.40.30.10">
    <property type="entry name" value="Glutaredoxin"/>
    <property type="match status" value="1"/>
</dbReference>
<feature type="domain" description="GST N-terminal" evidence="1">
    <location>
        <begin position="1"/>
        <end position="81"/>
    </location>
</feature>
<dbReference type="SFLD" id="SFLDG00358">
    <property type="entry name" value="Main_(cytGST)"/>
    <property type="match status" value="1"/>
</dbReference>
<name>A0A7X7R9H4_9RHOO</name>
<dbReference type="PROSITE" id="PS50404">
    <property type="entry name" value="GST_NTER"/>
    <property type="match status" value="1"/>
</dbReference>
<dbReference type="InterPro" id="IPR004046">
    <property type="entry name" value="GST_C"/>
</dbReference>
<dbReference type="InterPro" id="IPR010987">
    <property type="entry name" value="Glutathione-S-Trfase_C-like"/>
</dbReference>
<dbReference type="NCBIfam" id="NF007831">
    <property type="entry name" value="PRK10542.1"/>
    <property type="match status" value="1"/>
</dbReference>
<dbReference type="SFLD" id="SFLDG01150">
    <property type="entry name" value="Main.1:_Beta-like"/>
    <property type="match status" value="1"/>
</dbReference>
<comment type="caution">
    <text evidence="3">The sequence shown here is derived from an EMBL/GenBank/DDBJ whole genome shotgun (WGS) entry which is preliminary data.</text>
</comment>
<dbReference type="RefSeq" id="WP_068809243.1">
    <property type="nucleotide sequence ID" value="NZ_MBFM01000005.1"/>
</dbReference>
<dbReference type="EMBL" id="JAAYYV010000426">
    <property type="protein sequence ID" value="NLF55649.1"/>
    <property type="molecule type" value="Genomic_DNA"/>
</dbReference>
<organism evidence="3 4">
    <name type="scientific">Thauera phenolivorans</name>
    <dbReference type="NCBI Taxonomy" id="1792543"/>
    <lineage>
        <taxon>Bacteria</taxon>
        <taxon>Pseudomonadati</taxon>
        <taxon>Pseudomonadota</taxon>
        <taxon>Betaproteobacteria</taxon>
        <taxon>Rhodocyclales</taxon>
        <taxon>Zoogloeaceae</taxon>
        <taxon>Thauera</taxon>
    </lineage>
</organism>